<dbReference type="OrthoDB" id="9798430at2"/>
<accession>A0A2N3KJ02</accession>
<dbReference type="EMBL" id="NWTK01000016">
    <property type="protein sequence ID" value="PKR50539.1"/>
    <property type="molecule type" value="Genomic_DNA"/>
</dbReference>
<keyword evidence="2" id="KW-0808">Transferase</keyword>
<gene>
    <name evidence="2" type="ORF">COO20_20575</name>
</gene>
<protein>
    <submittedName>
        <fullName evidence="2">Glutathione transferase</fullName>
    </submittedName>
</protein>
<feature type="domain" description="VOC" evidence="1">
    <location>
        <begin position="4"/>
        <end position="114"/>
    </location>
</feature>
<dbReference type="InterPro" id="IPR004360">
    <property type="entry name" value="Glyas_Fos-R_dOase_dom"/>
</dbReference>
<dbReference type="PANTHER" id="PTHR21366">
    <property type="entry name" value="GLYOXALASE FAMILY PROTEIN"/>
    <property type="match status" value="1"/>
</dbReference>
<dbReference type="InterPro" id="IPR050383">
    <property type="entry name" value="GlyoxalaseI/FosfomycinResist"/>
</dbReference>
<comment type="caution">
    <text evidence="2">The sequence shown here is derived from an EMBL/GenBank/DDBJ whole genome shotgun (WGS) entry which is preliminary data.</text>
</comment>
<dbReference type="Proteomes" id="UP000233597">
    <property type="component" value="Unassembled WGS sequence"/>
</dbReference>
<dbReference type="CDD" id="cd07244">
    <property type="entry name" value="FosA"/>
    <property type="match status" value="1"/>
</dbReference>
<proteinExistence type="predicted"/>
<dbReference type="PANTHER" id="PTHR21366:SF14">
    <property type="entry name" value="GLYOXALASE DOMAIN-CONTAINING PROTEIN 5"/>
    <property type="match status" value="1"/>
</dbReference>
<evidence type="ECO:0000313" key="3">
    <source>
        <dbReference type="Proteomes" id="UP000233597"/>
    </source>
</evidence>
<evidence type="ECO:0000313" key="2">
    <source>
        <dbReference type="EMBL" id="PKR50539.1"/>
    </source>
</evidence>
<organism evidence="2 3">
    <name type="scientific">Thalassospira marina</name>
    <dbReference type="NCBI Taxonomy" id="2048283"/>
    <lineage>
        <taxon>Bacteria</taxon>
        <taxon>Pseudomonadati</taxon>
        <taxon>Pseudomonadota</taxon>
        <taxon>Alphaproteobacteria</taxon>
        <taxon>Rhodospirillales</taxon>
        <taxon>Thalassospiraceae</taxon>
        <taxon>Thalassospira</taxon>
    </lineage>
</organism>
<dbReference type="InterPro" id="IPR037523">
    <property type="entry name" value="VOC_core"/>
</dbReference>
<dbReference type="Pfam" id="PF00903">
    <property type="entry name" value="Glyoxalase"/>
    <property type="match status" value="1"/>
</dbReference>
<dbReference type="Gene3D" id="3.10.180.10">
    <property type="entry name" value="2,3-Dihydroxybiphenyl 1,2-Dioxygenase, domain 1"/>
    <property type="match status" value="1"/>
</dbReference>
<reference evidence="2 3" key="1">
    <citation type="submission" date="2017-09" db="EMBL/GenBank/DDBJ databases">
        <title>Biodiversity and function of Thalassospira species in the particle-attached aromatic-hydrocarbon-degrading consortia from the surface seawater of the South China Sea.</title>
        <authorList>
            <person name="Dong C."/>
            <person name="Liu R."/>
            <person name="Shao Z."/>
        </authorList>
    </citation>
    <scope>NUCLEOTIDE SEQUENCE [LARGE SCALE GENOMIC DNA]</scope>
    <source>
        <strain evidence="2 3">CSC1P2</strain>
    </source>
</reference>
<dbReference type="AlphaFoldDB" id="A0A2N3KJ02"/>
<evidence type="ECO:0000259" key="1">
    <source>
        <dbReference type="PROSITE" id="PS51819"/>
    </source>
</evidence>
<dbReference type="InterPro" id="IPR029068">
    <property type="entry name" value="Glyas_Bleomycin-R_OHBP_Dase"/>
</dbReference>
<name>A0A2N3KJ02_9PROT</name>
<dbReference type="SUPFAM" id="SSF54593">
    <property type="entry name" value="Glyoxalase/Bleomycin resistance protein/Dihydroxybiphenyl dioxygenase"/>
    <property type="match status" value="1"/>
</dbReference>
<dbReference type="GO" id="GO:0016740">
    <property type="term" value="F:transferase activity"/>
    <property type="evidence" value="ECO:0007669"/>
    <property type="project" value="UniProtKB-KW"/>
</dbReference>
<dbReference type="PROSITE" id="PS51819">
    <property type="entry name" value="VOC"/>
    <property type="match status" value="1"/>
</dbReference>
<sequence>MIRGLNHITFATRDLAGSFAFYTGVLGARPLARWDGGAYLLLGDIWLCLSLDPASSPPATSYTHLAFDVDAADFAAMRQKLQDAGAREWKTNRSEGASVYFLDPDGHRLELHEGNWQSRLDHYRQKTPPGMVFYDITELSETPASPAIPVPPPRTEK</sequence>